<dbReference type="InterPro" id="IPR023157">
    <property type="entry name" value="AGR-C-984p-like_sf"/>
</dbReference>
<keyword evidence="2" id="KW-1185">Reference proteome</keyword>
<dbReference type="RefSeq" id="WP_380073433.1">
    <property type="nucleotide sequence ID" value="NZ_JBHRTO010000001.1"/>
</dbReference>
<dbReference type="Pfam" id="PF06748">
    <property type="entry name" value="DUF1217"/>
    <property type="match status" value="1"/>
</dbReference>
<reference evidence="2" key="1">
    <citation type="journal article" date="2019" name="Int. J. Syst. Evol. Microbiol.">
        <title>The Global Catalogue of Microorganisms (GCM) 10K type strain sequencing project: providing services to taxonomists for standard genome sequencing and annotation.</title>
        <authorList>
            <consortium name="The Broad Institute Genomics Platform"/>
            <consortium name="The Broad Institute Genome Sequencing Center for Infectious Disease"/>
            <person name="Wu L."/>
            <person name="Ma J."/>
        </authorList>
    </citation>
    <scope>NUCLEOTIDE SEQUENCE [LARGE SCALE GENOMIC DNA]</scope>
    <source>
        <strain evidence="2">KCTC 52039</strain>
    </source>
</reference>
<evidence type="ECO:0000313" key="1">
    <source>
        <dbReference type="EMBL" id="MFC3181849.1"/>
    </source>
</evidence>
<dbReference type="InterPro" id="IPR010626">
    <property type="entry name" value="DUF1217"/>
</dbReference>
<name>A0ABV7IZB4_9RHOB</name>
<dbReference type="Gene3D" id="1.10.3700.10">
    <property type="entry name" value="AGR C 984p-like"/>
    <property type="match status" value="1"/>
</dbReference>
<evidence type="ECO:0000313" key="2">
    <source>
        <dbReference type="Proteomes" id="UP001595547"/>
    </source>
</evidence>
<comment type="caution">
    <text evidence="1">The sequence shown here is derived from an EMBL/GenBank/DDBJ whole genome shotgun (WGS) entry which is preliminary data.</text>
</comment>
<proteinExistence type="predicted"/>
<organism evidence="1 2">
    <name type="scientific">Cypionkella sinensis</name>
    <dbReference type="NCBI Taxonomy" id="1756043"/>
    <lineage>
        <taxon>Bacteria</taxon>
        <taxon>Pseudomonadati</taxon>
        <taxon>Pseudomonadota</taxon>
        <taxon>Alphaproteobacteria</taxon>
        <taxon>Rhodobacterales</taxon>
        <taxon>Paracoccaceae</taxon>
        <taxon>Cypionkella</taxon>
    </lineage>
</organism>
<dbReference type="SUPFAM" id="SSF158837">
    <property type="entry name" value="AGR C 984p-like"/>
    <property type="match status" value="1"/>
</dbReference>
<accession>A0ABV7IZB4</accession>
<dbReference type="EMBL" id="JBHRTO010000001">
    <property type="protein sequence ID" value="MFC3181849.1"/>
    <property type="molecule type" value="Genomic_DNA"/>
</dbReference>
<dbReference type="Proteomes" id="UP001595547">
    <property type="component" value="Unassembled WGS sequence"/>
</dbReference>
<protein>
    <submittedName>
        <fullName evidence="1">DUF1217 domain-containing protein</fullName>
    </submittedName>
</protein>
<sequence length="273" mass="29777">MSYTPAIPLGGYAGWAYLKRTLPAQTKSFNAAPEVKSDEAYFRANIGKVKTAAQLVQDRRLLKVALGAFGLDKDIENKFFIQKVLQDGTLTTGSLANRLADKQYLKLSQAFGFGDYAVPSTQISTFADDIVSAYQARQFEAAVGQQNDDLRLALNAQRELPKLAAKTTSSNNTKWFTILGNAPLRNVFEKALGLPSSIGALDLDQQLAAFTTKAKSQLGTDQVADFTDPAKLEGLMRRFLVRSEAQSYAQSGGGNAAMVLMQQISNNVRSRYT</sequence>
<gene>
    <name evidence="1" type="ORF">ACFOGH_12665</name>
</gene>